<dbReference type="NCBIfam" id="TIGR03407">
    <property type="entry name" value="urea_ABC_UrtA"/>
    <property type="match status" value="1"/>
</dbReference>
<name>A0ABT6TRF2_9BACL</name>
<reference evidence="2" key="1">
    <citation type="submission" date="2023-04" db="EMBL/GenBank/DDBJ databases">
        <title>Comparative genomic analysis of Cohnella hashimotonis sp. nov., isolated from the International Space Station.</title>
        <authorList>
            <person name="Venkateswaran K."/>
            <person name="Simpson A."/>
        </authorList>
    </citation>
    <scope>NUCLEOTIDE SEQUENCE</scope>
    <source>
        <strain evidence="2">F6_2S_P_1</strain>
    </source>
</reference>
<dbReference type="PRINTS" id="PR00337">
    <property type="entry name" value="LEUILEVALBP"/>
</dbReference>
<evidence type="ECO:0000256" key="1">
    <source>
        <dbReference type="SAM" id="SignalP"/>
    </source>
</evidence>
<dbReference type="Pfam" id="PF13433">
    <property type="entry name" value="Peripla_BP_5"/>
    <property type="match status" value="1"/>
</dbReference>
<dbReference type="PROSITE" id="PS51257">
    <property type="entry name" value="PROKAR_LIPOPROTEIN"/>
    <property type="match status" value="1"/>
</dbReference>
<protein>
    <submittedName>
        <fullName evidence="2">Urea ABC transporter substrate-binding protein</fullName>
    </submittedName>
</protein>
<dbReference type="PANTHER" id="PTHR47628:SF1">
    <property type="entry name" value="ALIPHATIC AMIDASE EXPRESSION-REGULATING PROTEIN"/>
    <property type="match status" value="1"/>
</dbReference>
<evidence type="ECO:0000313" key="2">
    <source>
        <dbReference type="EMBL" id="MDI4649410.1"/>
    </source>
</evidence>
<dbReference type="CDD" id="cd06355">
    <property type="entry name" value="PBP1_FmdD-like"/>
    <property type="match status" value="1"/>
</dbReference>
<dbReference type="SUPFAM" id="SSF53822">
    <property type="entry name" value="Periplasmic binding protein-like I"/>
    <property type="match status" value="1"/>
</dbReference>
<dbReference type="PANTHER" id="PTHR47628">
    <property type="match status" value="1"/>
</dbReference>
<feature type="signal peptide" evidence="1">
    <location>
        <begin position="1"/>
        <end position="19"/>
    </location>
</feature>
<comment type="caution">
    <text evidence="2">The sequence shown here is derived from an EMBL/GenBank/DDBJ whole genome shotgun (WGS) entry which is preliminary data.</text>
</comment>
<keyword evidence="3" id="KW-1185">Reference proteome</keyword>
<dbReference type="EMBL" id="JAGRPV010000001">
    <property type="protein sequence ID" value="MDI4649410.1"/>
    <property type="molecule type" value="Genomic_DNA"/>
</dbReference>
<keyword evidence="1" id="KW-0732">Signal</keyword>
<feature type="chain" id="PRO_5047256333" evidence="1">
    <location>
        <begin position="20"/>
        <end position="422"/>
    </location>
</feature>
<dbReference type="InterPro" id="IPR028082">
    <property type="entry name" value="Peripla_BP_I"/>
</dbReference>
<organism evidence="2 3">
    <name type="scientific">Cohnella hashimotonis</name>
    <dbReference type="NCBI Taxonomy" id="2826895"/>
    <lineage>
        <taxon>Bacteria</taxon>
        <taxon>Bacillati</taxon>
        <taxon>Bacillota</taxon>
        <taxon>Bacilli</taxon>
        <taxon>Bacillales</taxon>
        <taxon>Paenibacillaceae</taxon>
        <taxon>Cohnella</taxon>
    </lineage>
</organism>
<proteinExistence type="predicted"/>
<gene>
    <name evidence="2" type="primary">urtA</name>
    <name evidence="2" type="ORF">KB449_31045</name>
</gene>
<evidence type="ECO:0000313" key="3">
    <source>
        <dbReference type="Proteomes" id="UP001161691"/>
    </source>
</evidence>
<accession>A0ABT6TRF2</accession>
<dbReference type="InterPro" id="IPR000709">
    <property type="entry name" value="Leu_Ile_Val-bd"/>
</dbReference>
<dbReference type="InterPro" id="IPR017777">
    <property type="entry name" value="ABC_urea-bd_UrtA"/>
</dbReference>
<dbReference type="Gene3D" id="3.40.50.2300">
    <property type="match status" value="2"/>
</dbReference>
<sequence length="422" mass="45107">MKKIAWLKIAGLAVSLSLALTGCGGNNEDNASSAPASSAAGSAAASGGGDTVKVGILHSLSGTMSISEVTVKNSESMAIDEINAKGGVLGKKIVPVIEDGASDWPTFAEKARKLLSEDKVATVFGGWTSASRKAMLPVFEELNGLLWYPVQYEGLESSPNIFYTGATTNQQIVPSVDYLLEQGKKKFFLLGSDYVFPRTANKIIKAQLAAKGGETVAEEYTPLGHTDYTTIIAKIKEAKPDVVYNTLNGDSNVAFFKQLKDANIAAADLTTLSVSIAEEEVKGIGPDFLAGHLVAWNYYQTTDTPENKTFVENFKAKYGADSVTSDPMEAGYTAVYLWAAAVEKAGSFDVDKVKEAAKGIEWNAPEGKVTIDGDNQHIYKTVRIGEIQPDGMIKELWNSGSPVKPDPYLKGYDWAKDLSAGS</sequence>
<dbReference type="Proteomes" id="UP001161691">
    <property type="component" value="Unassembled WGS sequence"/>
</dbReference>
<dbReference type="RefSeq" id="WP_282912053.1">
    <property type="nucleotide sequence ID" value="NZ_JAGRPV010000001.1"/>
</dbReference>